<dbReference type="RefSeq" id="WP_236260092.1">
    <property type="nucleotide sequence ID" value="NZ_BNEK01000007.1"/>
</dbReference>
<proteinExistence type="predicted"/>
<sequence length="188" mass="20401">MTAAVRPDVAELLRAGWTNQRIAVHCHTARRKVAAARTALGIAPARPTLGAGSLETAFRTRVESLFCGHAVWTGPRNENGVPMVSWRNQRVSAYRVAFRSHYGREPQGVVLAVCGVPGCIAGRCLDDKAARDRTRGQLAAVLGLNHTSTHCREGHSYAEHAAYRPDGVRYCGRCDSVSNKTRKRGIAA</sequence>
<comment type="caution">
    <text evidence="1">The sequence shown here is derived from an EMBL/GenBank/DDBJ whole genome shotgun (WGS) entry which is preliminary data.</text>
</comment>
<evidence type="ECO:0000313" key="1">
    <source>
        <dbReference type="EMBL" id="GHJ34274.1"/>
    </source>
</evidence>
<evidence type="ECO:0008006" key="3">
    <source>
        <dbReference type="Google" id="ProtNLM"/>
    </source>
</evidence>
<gene>
    <name evidence="1" type="ORF">TPA0910_87070</name>
</gene>
<evidence type="ECO:0000313" key="2">
    <source>
        <dbReference type="Proteomes" id="UP001054854"/>
    </source>
</evidence>
<dbReference type="Proteomes" id="UP001054854">
    <property type="component" value="Unassembled WGS sequence"/>
</dbReference>
<keyword evidence="2" id="KW-1185">Reference proteome</keyword>
<accession>A0ABQ3UFD4</accession>
<dbReference type="EMBL" id="BNEK01000007">
    <property type="protein sequence ID" value="GHJ34274.1"/>
    <property type="molecule type" value="Genomic_DNA"/>
</dbReference>
<reference evidence="1" key="1">
    <citation type="submission" date="2024-05" db="EMBL/GenBank/DDBJ databases">
        <title>Whole genome shotgun sequence of Streptomyces hygroscopicus NBRC 113678.</title>
        <authorList>
            <person name="Komaki H."/>
            <person name="Tamura T."/>
        </authorList>
    </citation>
    <scope>NUCLEOTIDE SEQUENCE</scope>
    <source>
        <strain evidence="1">N11-34</strain>
    </source>
</reference>
<name>A0ABQ3UFD4_STRHY</name>
<protein>
    <recommendedName>
        <fullName evidence="3">HNH endonuclease</fullName>
    </recommendedName>
</protein>
<organism evidence="1 2">
    <name type="scientific">Streptomyces hygroscopicus</name>
    <dbReference type="NCBI Taxonomy" id="1912"/>
    <lineage>
        <taxon>Bacteria</taxon>
        <taxon>Bacillati</taxon>
        <taxon>Actinomycetota</taxon>
        <taxon>Actinomycetes</taxon>
        <taxon>Kitasatosporales</taxon>
        <taxon>Streptomycetaceae</taxon>
        <taxon>Streptomyces</taxon>
        <taxon>Streptomyces violaceusniger group</taxon>
    </lineage>
</organism>